<keyword evidence="2" id="KW-0472">Membrane</keyword>
<sequence>MAGFLVLLPAFFLFVIARSGTSFPVSRVGSGTVCGDQNSDMICELDQMKLKIVHLESMLEECVKNLNAKGLHLKELEKLNEEMKHKIHSLQTALISMKRDSSYAEERMKALEKEVQLLWDASRKNNFDLHILETKARDAEKRLEAVTSQVENMVDIVTEQWIQIQQLEQALQIAMRNLKALRKAHYSCTFLKFISNNCAHQLKKVFQVLGRYSFVRNPFLNSYMSEALHQFKKTISAAKKYHHELQGFVKQEMERNEFTAVLANKELIFFVASAIVIFPIMGAWTWLSSCLS</sequence>
<feature type="chain" id="PRO_5040424619" evidence="3">
    <location>
        <begin position="23"/>
        <end position="292"/>
    </location>
</feature>
<dbReference type="OrthoDB" id="679141at2759"/>
<keyword evidence="1" id="KW-0175">Coiled coil</keyword>
<accession>A0A9Q0KSV8</accession>
<reference evidence="4" key="1">
    <citation type="journal article" date="2023" name="Plant J.">
        <title>The genome of the king protea, Protea cynaroides.</title>
        <authorList>
            <person name="Chang J."/>
            <person name="Duong T.A."/>
            <person name="Schoeman C."/>
            <person name="Ma X."/>
            <person name="Roodt D."/>
            <person name="Barker N."/>
            <person name="Li Z."/>
            <person name="Van de Peer Y."/>
            <person name="Mizrachi E."/>
        </authorList>
    </citation>
    <scope>NUCLEOTIDE SEQUENCE</scope>
    <source>
        <tissue evidence="4">Young leaves</tissue>
    </source>
</reference>
<feature type="signal peptide" evidence="3">
    <location>
        <begin position="1"/>
        <end position="22"/>
    </location>
</feature>
<evidence type="ECO:0000313" key="5">
    <source>
        <dbReference type="Proteomes" id="UP001141806"/>
    </source>
</evidence>
<evidence type="ECO:0000256" key="1">
    <source>
        <dbReference type="SAM" id="Coils"/>
    </source>
</evidence>
<feature type="coiled-coil region" evidence="1">
    <location>
        <begin position="45"/>
        <end position="184"/>
    </location>
</feature>
<keyword evidence="5" id="KW-1185">Reference proteome</keyword>
<evidence type="ECO:0000256" key="2">
    <source>
        <dbReference type="SAM" id="Phobius"/>
    </source>
</evidence>
<dbReference type="AlphaFoldDB" id="A0A9Q0KSV8"/>
<keyword evidence="2" id="KW-1133">Transmembrane helix</keyword>
<evidence type="ECO:0000256" key="3">
    <source>
        <dbReference type="SAM" id="SignalP"/>
    </source>
</evidence>
<keyword evidence="3" id="KW-0732">Signal</keyword>
<comment type="caution">
    <text evidence="4">The sequence shown here is derived from an EMBL/GenBank/DDBJ whole genome shotgun (WGS) entry which is preliminary data.</text>
</comment>
<gene>
    <name evidence="4" type="ORF">NE237_001328</name>
</gene>
<dbReference type="EMBL" id="JAMYWD010000003">
    <property type="protein sequence ID" value="KAJ4976222.1"/>
    <property type="molecule type" value="Genomic_DNA"/>
</dbReference>
<evidence type="ECO:0000313" key="4">
    <source>
        <dbReference type="EMBL" id="KAJ4976222.1"/>
    </source>
</evidence>
<dbReference type="Proteomes" id="UP001141806">
    <property type="component" value="Unassembled WGS sequence"/>
</dbReference>
<dbReference type="PANTHER" id="PTHR34360:SF2">
    <property type="entry name" value="MYOSIN HEAVY CHAIN-LIKE PROTEIN"/>
    <property type="match status" value="1"/>
</dbReference>
<proteinExistence type="predicted"/>
<dbReference type="PANTHER" id="PTHR34360">
    <property type="entry name" value="OS08G0519400 PROTEIN"/>
    <property type="match status" value="1"/>
</dbReference>
<organism evidence="4 5">
    <name type="scientific">Protea cynaroides</name>
    <dbReference type="NCBI Taxonomy" id="273540"/>
    <lineage>
        <taxon>Eukaryota</taxon>
        <taxon>Viridiplantae</taxon>
        <taxon>Streptophyta</taxon>
        <taxon>Embryophyta</taxon>
        <taxon>Tracheophyta</taxon>
        <taxon>Spermatophyta</taxon>
        <taxon>Magnoliopsida</taxon>
        <taxon>Proteales</taxon>
        <taxon>Proteaceae</taxon>
        <taxon>Protea</taxon>
    </lineage>
</organism>
<protein>
    <submittedName>
        <fullName evidence="4">Uncharacterized protein</fullName>
    </submittedName>
</protein>
<keyword evidence="2" id="KW-0812">Transmembrane</keyword>
<feature type="transmembrane region" description="Helical" evidence="2">
    <location>
        <begin position="267"/>
        <end position="287"/>
    </location>
</feature>
<name>A0A9Q0KSV8_9MAGN</name>